<dbReference type="CDD" id="cd06170">
    <property type="entry name" value="LuxR_C_like"/>
    <property type="match status" value="1"/>
</dbReference>
<name>A0A254N852_9BURK</name>
<dbReference type="RefSeq" id="WP_088486114.1">
    <property type="nucleotide sequence ID" value="NZ_NISI01000018.1"/>
</dbReference>
<dbReference type="PRINTS" id="PR00038">
    <property type="entry name" value="HTHLUXR"/>
</dbReference>
<sequence>MLHADTATPSVHQAFQDSQPMDVLDALPQPLLVVLPDRRVLFANPSAERLLADGLWQTRADHLMAVGQLDARQLAETLALAATGASSRTGLWFTPHLSTGWLQASALANSIARASGWPPNTLLLVIHLDQPALTQAARIEAITRQCRLSPAERHVLLLLADGEPVEAASRHLGLCVSTVRSHVRSLLGKTQAPSLMQLLRWTGSARTLPH</sequence>
<dbReference type="AlphaFoldDB" id="A0A254N852"/>
<dbReference type="EMBL" id="NISI01000018">
    <property type="protein sequence ID" value="OWR00531.1"/>
    <property type="molecule type" value="Genomic_DNA"/>
</dbReference>
<evidence type="ECO:0000313" key="2">
    <source>
        <dbReference type="EMBL" id="OWR00531.1"/>
    </source>
</evidence>
<dbReference type="Pfam" id="PF00196">
    <property type="entry name" value="GerE"/>
    <property type="match status" value="1"/>
</dbReference>
<dbReference type="InterPro" id="IPR036388">
    <property type="entry name" value="WH-like_DNA-bd_sf"/>
</dbReference>
<dbReference type="SUPFAM" id="SSF46894">
    <property type="entry name" value="C-terminal effector domain of the bipartite response regulators"/>
    <property type="match status" value="1"/>
</dbReference>
<accession>A0A254N852</accession>
<dbReference type="PROSITE" id="PS50043">
    <property type="entry name" value="HTH_LUXR_2"/>
    <property type="match status" value="1"/>
</dbReference>
<gene>
    <name evidence="2" type="ORF">CDO81_25695</name>
</gene>
<dbReference type="GO" id="GO:0006355">
    <property type="term" value="P:regulation of DNA-templated transcription"/>
    <property type="evidence" value="ECO:0007669"/>
    <property type="project" value="InterPro"/>
</dbReference>
<organism evidence="2 3">
    <name type="scientific">Roseateles puraquae</name>
    <dbReference type="NCBI Taxonomy" id="431059"/>
    <lineage>
        <taxon>Bacteria</taxon>
        <taxon>Pseudomonadati</taxon>
        <taxon>Pseudomonadota</taxon>
        <taxon>Betaproteobacteria</taxon>
        <taxon>Burkholderiales</taxon>
        <taxon>Sphaerotilaceae</taxon>
        <taxon>Roseateles</taxon>
    </lineage>
</organism>
<feature type="domain" description="HTH luxR-type" evidence="1">
    <location>
        <begin position="141"/>
        <end position="206"/>
    </location>
</feature>
<evidence type="ECO:0000313" key="3">
    <source>
        <dbReference type="Proteomes" id="UP000197446"/>
    </source>
</evidence>
<evidence type="ECO:0000259" key="1">
    <source>
        <dbReference type="PROSITE" id="PS50043"/>
    </source>
</evidence>
<comment type="caution">
    <text evidence="2">The sequence shown here is derived from an EMBL/GenBank/DDBJ whole genome shotgun (WGS) entry which is preliminary data.</text>
</comment>
<protein>
    <recommendedName>
        <fullName evidence="1">HTH luxR-type domain-containing protein</fullName>
    </recommendedName>
</protein>
<dbReference type="GO" id="GO:0003677">
    <property type="term" value="F:DNA binding"/>
    <property type="evidence" value="ECO:0007669"/>
    <property type="project" value="InterPro"/>
</dbReference>
<dbReference type="SMART" id="SM00421">
    <property type="entry name" value="HTH_LUXR"/>
    <property type="match status" value="1"/>
</dbReference>
<keyword evidence="3" id="KW-1185">Reference proteome</keyword>
<proteinExistence type="predicted"/>
<dbReference type="Gene3D" id="1.10.10.10">
    <property type="entry name" value="Winged helix-like DNA-binding domain superfamily/Winged helix DNA-binding domain"/>
    <property type="match status" value="1"/>
</dbReference>
<dbReference type="OrthoDB" id="9150154at2"/>
<dbReference type="InterPro" id="IPR000792">
    <property type="entry name" value="Tscrpt_reg_LuxR_C"/>
</dbReference>
<reference evidence="2 3" key="1">
    <citation type="journal article" date="2007" name="Int. J. Syst. Evol. Microbiol.">
        <title>Description of Pelomonas aquatica sp. nov. and Pelomonas puraquae sp. nov., isolated from industrial and haemodialysis water.</title>
        <authorList>
            <person name="Gomila M."/>
            <person name="Bowien B."/>
            <person name="Falsen E."/>
            <person name="Moore E.R."/>
            <person name="Lalucat J."/>
        </authorList>
    </citation>
    <scope>NUCLEOTIDE SEQUENCE [LARGE SCALE GENOMIC DNA]</scope>
    <source>
        <strain evidence="2 3">CCUG 52769</strain>
    </source>
</reference>
<dbReference type="Proteomes" id="UP000197446">
    <property type="component" value="Unassembled WGS sequence"/>
</dbReference>
<dbReference type="InterPro" id="IPR016032">
    <property type="entry name" value="Sig_transdc_resp-reg_C-effctor"/>
</dbReference>